<keyword evidence="3" id="KW-1185">Reference proteome</keyword>
<keyword evidence="1" id="KW-0472">Membrane</keyword>
<feature type="transmembrane region" description="Helical" evidence="1">
    <location>
        <begin position="98"/>
        <end position="118"/>
    </location>
</feature>
<reference evidence="2 3" key="1">
    <citation type="submission" date="2016-11" db="EMBL/GenBank/DDBJ databases">
        <authorList>
            <person name="Jaros S."/>
            <person name="Januszkiewicz K."/>
            <person name="Wedrychowicz H."/>
        </authorList>
    </citation>
    <scope>NUCLEOTIDE SEQUENCE [LARGE SCALE GENOMIC DNA]</scope>
    <source>
        <strain evidence="2 3">DSM 26897</strain>
    </source>
</reference>
<organism evidence="2 3">
    <name type="scientific">Cnuella takakiae</name>
    <dbReference type="NCBI Taxonomy" id="1302690"/>
    <lineage>
        <taxon>Bacteria</taxon>
        <taxon>Pseudomonadati</taxon>
        <taxon>Bacteroidota</taxon>
        <taxon>Chitinophagia</taxon>
        <taxon>Chitinophagales</taxon>
        <taxon>Chitinophagaceae</taxon>
        <taxon>Cnuella</taxon>
    </lineage>
</organism>
<protein>
    <submittedName>
        <fullName evidence="2">Uncharacterized protein</fullName>
    </submittedName>
</protein>
<dbReference type="Proteomes" id="UP000184368">
    <property type="component" value="Unassembled WGS sequence"/>
</dbReference>
<evidence type="ECO:0000256" key="1">
    <source>
        <dbReference type="SAM" id="Phobius"/>
    </source>
</evidence>
<gene>
    <name evidence="2" type="ORF">SAMN05444008_111177</name>
</gene>
<name>A0A1M5E292_9BACT</name>
<keyword evidence="1" id="KW-0812">Transmembrane</keyword>
<evidence type="ECO:0000313" key="3">
    <source>
        <dbReference type="Proteomes" id="UP000184368"/>
    </source>
</evidence>
<feature type="transmembrane region" description="Helical" evidence="1">
    <location>
        <begin position="26"/>
        <end position="44"/>
    </location>
</feature>
<dbReference type="EMBL" id="FQUO01000011">
    <property type="protein sequence ID" value="SHF73353.1"/>
    <property type="molecule type" value="Genomic_DNA"/>
</dbReference>
<accession>A0A1M5E292</accession>
<dbReference type="AlphaFoldDB" id="A0A1M5E292"/>
<proteinExistence type="predicted"/>
<sequence>MEHYWDVLITCFNYYYMIRLHYKKGLLLLGVAVLLGVVALEWVLRYKFGFCDAVLTQADKDFEYVAQPNQDRKRFGNRIFTMLFPSAMKLYLPGIQSLWPGLVIPLSTVVPSLIRIVWLQQN</sequence>
<evidence type="ECO:0000313" key="2">
    <source>
        <dbReference type="EMBL" id="SHF73353.1"/>
    </source>
</evidence>
<keyword evidence="1" id="KW-1133">Transmembrane helix</keyword>